<evidence type="ECO:0000256" key="7">
    <source>
        <dbReference type="ARBA" id="ARBA00023157"/>
    </source>
</evidence>
<dbReference type="FunFam" id="2.60.40.10:FF:000214">
    <property type="entry name" value="titin isoform X1"/>
    <property type="match status" value="2"/>
</dbReference>
<accession>A0AA89BUM8</accession>
<feature type="domain" description="Ig-like" evidence="11">
    <location>
        <begin position="355"/>
        <end position="438"/>
    </location>
</feature>
<evidence type="ECO:0000256" key="1">
    <source>
        <dbReference type="ARBA" id="ARBA00004123"/>
    </source>
</evidence>
<dbReference type="InterPro" id="IPR003598">
    <property type="entry name" value="Ig_sub2"/>
</dbReference>
<evidence type="ECO:0000256" key="4">
    <source>
        <dbReference type="ARBA" id="ARBA00022490"/>
    </source>
</evidence>
<keyword evidence="7" id="KW-1015">Disulfide bond</keyword>
<dbReference type="SMART" id="SM00408">
    <property type="entry name" value="IGc2"/>
    <property type="match status" value="9"/>
</dbReference>
<evidence type="ECO:0000256" key="9">
    <source>
        <dbReference type="ARBA" id="ARBA00023319"/>
    </source>
</evidence>
<keyword evidence="9" id="KW-0393">Immunoglobulin domain</keyword>
<evidence type="ECO:0000256" key="10">
    <source>
        <dbReference type="SAM" id="MobiDB-lite"/>
    </source>
</evidence>
<dbReference type="Gene3D" id="2.60.40.10">
    <property type="entry name" value="Immunoglobulins"/>
    <property type="match status" value="11"/>
</dbReference>
<name>A0AA89BUM8_PINIB</name>
<feature type="domain" description="Ig-like" evidence="11">
    <location>
        <begin position="532"/>
        <end position="616"/>
    </location>
</feature>
<dbReference type="GO" id="GO:0005634">
    <property type="term" value="C:nucleus"/>
    <property type="evidence" value="ECO:0007669"/>
    <property type="project" value="UniProtKB-SubCell"/>
</dbReference>
<evidence type="ECO:0000313" key="13">
    <source>
        <dbReference type="Proteomes" id="UP001186944"/>
    </source>
</evidence>
<keyword evidence="13" id="KW-1185">Reference proteome</keyword>
<feature type="domain" description="Ig-like" evidence="11">
    <location>
        <begin position="801"/>
        <end position="885"/>
    </location>
</feature>
<evidence type="ECO:0000256" key="6">
    <source>
        <dbReference type="ARBA" id="ARBA00022737"/>
    </source>
</evidence>
<evidence type="ECO:0000259" key="11">
    <source>
        <dbReference type="PROSITE" id="PS50835"/>
    </source>
</evidence>
<feature type="region of interest" description="Disordered" evidence="10">
    <location>
        <begin position="1"/>
        <end position="66"/>
    </location>
</feature>
<keyword evidence="8" id="KW-0539">Nucleus</keyword>
<reference evidence="12" key="1">
    <citation type="submission" date="2019-08" db="EMBL/GenBank/DDBJ databases">
        <title>The improved chromosome-level genome for the pearl oyster Pinctada fucata martensii using PacBio sequencing and Hi-C.</title>
        <authorList>
            <person name="Zheng Z."/>
        </authorList>
    </citation>
    <scope>NUCLEOTIDE SEQUENCE</scope>
    <source>
        <strain evidence="12">ZZ-2019</strain>
        <tissue evidence="12">Adductor muscle</tissue>
    </source>
</reference>
<dbReference type="SMART" id="SM00409">
    <property type="entry name" value="IG"/>
    <property type="match status" value="11"/>
</dbReference>
<dbReference type="PANTHER" id="PTHR35971">
    <property type="entry name" value="SI:DKEY-31G6.6"/>
    <property type="match status" value="1"/>
</dbReference>
<dbReference type="InterPro" id="IPR036179">
    <property type="entry name" value="Ig-like_dom_sf"/>
</dbReference>
<protein>
    <recommendedName>
        <fullName evidence="11">Ig-like domain-containing protein</fullName>
    </recommendedName>
</protein>
<keyword evidence="6" id="KW-0677">Repeat</keyword>
<dbReference type="CDD" id="cd00096">
    <property type="entry name" value="Ig"/>
    <property type="match status" value="1"/>
</dbReference>
<feature type="domain" description="Ig-like" evidence="11">
    <location>
        <begin position="84"/>
        <end position="171"/>
    </location>
</feature>
<dbReference type="FunFam" id="2.60.40.10:FF:000050">
    <property type="entry name" value="Titin isoform B"/>
    <property type="match status" value="8"/>
</dbReference>
<dbReference type="InterPro" id="IPR007110">
    <property type="entry name" value="Ig-like_dom"/>
</dbReference>
<sequence>MELEEPAAYELMFKRRPSQLEKLPEEKEYDIPKREKPEKPQEKPEDKPEKSVVEESVEPEKDHYTRAEREATLEEAEMFELSIPKAKWEFVRPLEKVKAKETEEAVLECELNIPDVKVTWLVEDVPIEQSPKYIMKDEGKVHKLIVTKCRPSDEGKVTCSYANLTTSATLEVEELPKEFTVKLQDVMTVEDSEATFTCEVNDEDVKVDWLLDDKTLPESDKYHVKSEGVVQSLTITDLTPEDSCVVTATIGDQSTSAKLTVQDVHADFVIPLEDVTSLENSTVEFTCELTVPVDSVQWFLNNVELQPDQSTEIIAEGTKHKLILKDITVADEGQVKVKVGDKTSTAALYVQEVAPKFTRMLSDVTIPEGEVAEFITEVNKEGATVKWFVDEKEINEDKRYEIITDRTVHKLRIKDAVLPDAGKITARVEDQTSSAQLQVEEVPVEFTATLAEQYVDEHKSCVFTCELNKEDVDVTWYKNAQTIEPSDKYNVSHTDKTHTLTINDIDKDDIAEYTVVIGDKKSSAKLHLEEAPIQFIVPLQESTCQEGESVTFVCELSEDDVPATWLKDGKELLPSDDVKMEVRGKVHKLTLKNVTLDDRAEYTIKVKDKESTAPLFVEEEPLRFVVPLREKYEVAEGDSVRMICEINKPNIPAMWLKDGEQITIAEGYNISVDGCRHILSIPIVDLDHDADYTIMIGDLESTTQLFVEEVPVEFTHRLKDSTFQEGEMFELSVELSKPDVPVRWMKNKKPLSPSDRIKILCERYRHVLQIMEAIPEDEGEYTLVLPDNSETSANVTIKEKPAEVKRPLNDVNARENDNITLECEFTKPNSSVKWLKDGKEITPDDRVRFNVDGYIHQLLIDDVTLDDKAKYSCVCGDVSTEATLSVEELPLDLIKPLENTTITEKQPVTLECELSKPNQKVVWKKDSKELRLRDDMTFIVDKGHHKLVINNAELDDEGEYSVEVDGISTTAKLTVKETPLQFIRPLQDTQVMERSKVILECEVSKPDQSAVWYLDDEVISGSDRIELGVYNTIHQLIIDTAKLNDEGRYTIQVQDQKCSATLLVDGKPIVLCVDEDLNLTSP</sequence>
<gene>
    <name evidence="12" type="ORF">FSP39_009100</name>
</gene>
<dbReference type="Pfam" id="PF07679">
    <property type="entry name" value="I-set"/>
    <property type="match status" value="11"/>
</dbReference>
<evidence type="ECO:0000256" key="3">
    <source>
        <dbReference type="ARBA" id="ARBA00006692"/>
    </source>
</evidence>
<feature type="domain" description="Ig-like" evidence="11">
    <location>
        <begin position="979"/>
        <end position="1061"/>
    </location>
</feature>
<evidence type="ECO:0000256" key="5">
    <source>
        <dbReference type="ARBA" id="ARBA00022553"/>
    </source>
</evidence>
<dbReference type="Proteomes" id="UP001186944">
    <property type="component" value="Unassembled WGS sequence"/>
</dbReference>
<evidence type="ECO:0000256" key="8">
    <source>
        <dbReference type="ARBA" id="ARBA00023242"/>
    </source>
</evidence>
<dbReference type="InterPro" id="IPR003599">
    <property type="entry name" value="Ig_sub"/>
</dbReference>
<dbReference type="EMBL" id="VSWD01000014">
    <property type="protein sequence ID" value="KAK3082923.1"/>
    <property type="molecule type" value="Genomic_DNA"/>
</dbReference>
<dbReference type="InterPro" id="IPR052385">
    <property type="entry name" value="Obscurin/Obscurin-like_Reg"/>
</dbReference>
<feature type="domain" description="Ig-like" evidence="11">
    <location>
        <begin position="890"/>
        <end position="974"/>
    </location>
</feature>
<feature type="compositionally biased region" description="Basic and acidic residues" evidence="10">
    <location>
        <begin position="18"/>
        <end position="66"/>
    </location>
</feature>
<evidence type="ECO:0000256" key="2">
    <source>
        <dbReference type="ARBA" id="ARBA00004496"/>
    </source>
</evidence>
<dbReference type="AlphaFoldDB" id="A0AA89BUM8"/>
<dbReference type="PANTHER" id="PTHR35971:SF5">
    <property type="entry name" value="OBSCURIN LIKE CYTOSKELETAL ADAPTOR 1"/>
    <property type="match status" value="1"/>
</dbReference>
<dbReference type="GO" id="GO:0005737">
    <property type="term" value="C:cytoplasm"/>
    <property type="evidence" value="ECO:0007669"/>
    <property type="project" value="UniProtKB-SubCell"/>
</dbReference>
<keyword evidence="5" id="KW-0597">Phosphoprotein</keyword>
<keyword evidence="4" id="KW-0963">Cytoplasm</keyword>
<evidence type="ECO:0000313" key="12">
    <source>
        <dbReference type="EMBL" id="KAK3082923.1"/>
    </source>
</evidence>
<feature type="domain" description="Ig-like" evidence="11">
    <location>
        <begin position="176"/>
        <end position="260"/>
    </location>
</feature>
<feature type="domain" description="Ig-like" evidence="11">
    <location>
        <begin position="711"/>
        <end position="796"/>
    </location>
</feature>
<dbReference type="InterPro" id="IPR013098">
    <property type="entry name" value="Ig_I-set"/>
</dbReference>
<organism evidence="12 13">
    <name type="scientific">Pinctada imbricata</name>
    <name type="common">Atlantic pearl-oyster</name>
    <name type="synonym">Pinctada martensii</name>
    <dbReference type="NCBI Taxonomy" id="66713"/>
    <lineage>
        <taxon>Eukaryota</taxon>
        <taxon>Metazoa</taxon>
        <taxon>Spiralia</taxon>
        <taxon>Lophotrochozoa</taxon>
        <taxon>Mollusca</taxon>
        <taxon>Bivalvia</taxon>
        <taxon>Autobranchia</taxon>
        <taxon>Pteriomorphia</taxon>
        <taxon>Pterioida</taxon>
        <taxon>Pterioidea</taxon>
        <taxon>Pteriidae</taxon>
        <taxon>Pinctada</taxon>
    </lineage>
</organism>
<dbReference type="SUPFAM" id="SSF48726">
    <property type="entry name" value="Immunoglobulin"/>
    <property type="match status" value="11"/>
</dbReference>
<feature type="domain" description="Ig-like" evidence="11">
    <location>
        <begin position="621"/>
        <end position="693"/>
    </location>
</feature>
<dbReference type="InterPro" id="IPR013783">
    <property type="entry name" value="Ig-like_fold"/>
</dbReference>
<comment type="subcellular location">
    <subcellularLocation>
        <location evidence="2">Cytoplasm</location>
    </subcellularLocation>
    <subcellularLocation>
        <location evidence="1">Nucleus</location>
    </subcellularLocation>
</comment>
<proteinExistence type="inferred from homology"/>
<feature type="domain" description="Ig-like" evidence="11">
    <location>
        <begin position="443"/>
        <end position="527"/>
    </location>
</feature>
<comment type="similarity">
    <text evidence="3">Belongs to the protein kinase superfamily. CAMK Ser/Thr protein kinase family.</text>
</comment>
<dbReference type="PROSITE" id="PS50835">
    <property type="entry name" value="IG_LIKE"/>
    <property type="match status" value="10"/>
</dbReference>
<comment type="caution">
    <text evidence="12">The sequence shown here is derived from an EMBL/GenBank/DDBJ whole genome shotgun (WGS) entry which is preliminary data.</text>
</comment>